<sequence>MEQQQQPVPLSASEPGNFVYDTMKDRVPRILTKCIDVCHKKVYILHKDFGEEGRLDCQSVIGQLSQLRTEIMTNKPLTVLDDKLADCYIWNNRFNEYVSIHKSSPSWFDAPWLYAECFCYRKIMSILSKSKYLQNFDVFSDQKKLALTQSLPAVKNLTEFLNEVSHGNLSDSEMLKLRFQDFLHISLWGNKCDLSLSGGEENSQNNKEPHKNLTVLEPFLLHDSTNRIFAHLQENTSKAVVDIILDNSGFELFTDLVFAEFLLAYKLATQVRFHPKTMPWFVSDVTPNDFRETINFLLHDESDILRNLASKWKQRLEDKSFLLFSEESITYFWTLPDPFCFMKTVSPTLHNILENSKLLIFKGDLNYRKLVSDWNWPHDTSFCKALRGFSPAPLCSLRTLKAPLVVGLTDEDVQSAVKKNCDWMVTGKYAVVQSSM</sequence>
<comment type="similarity">
    <text evidence="3 10">Belongs to the damage-control phosphatase family. Sugar phosphate phosphatase III subfamily.</text>
</comment>
<reference evidence="12" key="2">
    <citation type="submission" date="2025-08" db="UniProtKB">
        <authorList>
            <consortium name="Ensembl"/>
        </authorList>
    </citation>
    <scope>IDENTIFICATION</scope>
</reference>
<dbReference type="EC" id="2.1.1.-" evidence="10"/>
<dbReference type="STRING" id="51511.ENSCSAVP00000000898"/>
<evidence type="ECO:0000256" key="1">
    <source>
        <dbReference type="ARBA" id="ARBA00000807"/>
    </source>
</evidence>
<dbReference type="FunCoup" id="H2Y6F0">
    <property type="interactions" value="277"/>
</dbReference>
<dbReference type="Proteomes" id="UP000007875">
    <property type="component" value="Unassembled WGS sequence"/>
</dbReference>
<dbReference type="InterPro" id="IPR039763">
    <property type="entry name" value="ARMT1"/>
</dbReference>
<keyword evidence="7 10" id="KW-0464">Manganese</keyword>
<evidence type="ECO:0000256" key="2">
    <source>
        <dbReference type="ARBA" id="ARBA00001326"/>
    </source>
</evidence>
<dbReference type="eggNOG" id="KOG3870">
    <property type="taxonomic scope" value="Eukaryota"/>
</dbReference>
<keyword evidence="5 10" id="KW-0479">Metal-binding</keyword>
<dbReference type="AlphaFoldDB" id="H2Y6F0"/>
<protein>
    <recommendedName>
        <fullName evidence="10">Sugar phosphate phosphatase</fullName>
        <ecNumber evidence="10">2.1.1.-</ecNumber>
        <ecNumber evidence="10">3.1.3.-</ecNumber>
    </recommendedName>
</protein>
<evidence type="ECO:0000313" key="12">
    <source>
        <dbReference type="Ensembl" id="ENSCSAVP00000000898.1"/>
    </source>
</evidence>
<name>H2Y6F0_CIOSA</name>
<comment type="catalytic activity">
    <reaction evidence="1 10">
        <text>L-glutamyl-[protein] + S-adenosyl-L-methionine = [protein]-L-glutamate 5-O-methyl ester + S-adenosyl-L-homocysteine</text>
        <dbReference type="Rhea" id="RHEA:24452"/>
        <dbReference type="Rhea" id="RHEA-COMP:10208"/>
        <dbReference type="Rhea" id="RHEA-COMP:10311"/>
        <dbReference type="ChEBI" id="CHEBI:29973"/>
        <dbReference type="ChEBI" id="CHEBI:57856"/>
        <dbReference type="ChEBI" id="CHEBI:59789"/>
        <dbReference type="ChEBI" id="CHEBI:82795"/>
    </reaction>
</comment>
<evidence type="ECO:0000256" key="6">
    <source>
        <dbReference type="ARBA" id="ARBA00022801"/>
    </source>
</evidence>
<comment type="cofactor">
    <cofactor evidence="10">
        <name>Mn(2+)</name>
        <dbReference type="ChEBI" id="CHEBI:29035"/>
    </cofactor>
    <cofactor evidence="10">
        <name>Ni(2+)</name>
        <dbReference type="ChEBI" id="CHEBI:49786"/>
    </cofactor>
</comment>
<dbReference type="PANTHER" id="PTHR12260:SF6">
    <property type="entry name" value="DAMAGE-CONTROL PHOSPHATASE ARMT1"/>
    <property type="match status" value="1"/>
</dbReference>
<evidence type="ECO:0000313" key="13">
    <source>
        <dbReference type="Proteomes" id="UP000007875"/>
    </source>
</evidence>
<dbReference type="FunFam" id="3.40.50.10880:FF:000005">
    <property type="entry name" value="DUF89-domain-containing protein"/>
    <property type="match status" value="1"/>
</dbReference>
<dbReference type="GO" id="GO:0032259">
    <property type="term" value="P:methylation"/>
    <property type="evidence" value="ECO:0007669"/>
    <property type="project" value="UniProtKB-KW"/>
</dbReference>
<dbReference type="GO" id="GO:0005634">
    <property type="term" value="C:nucleus"/>
    <property type="evidence" value="ECO:0007669"/>
    <property type="project" value="TreeGrafter"/>
</dbReference>
<dbReference type="GO" id="GO:0008983">
    <property type="term" value="F:protein-glutamate O-methyltransferase activity"/>
    <property type="evidence" value="ECO:0007669"/>
    <property type="project" value="RHEA"/>
</dbReference>
<dbReference type="Pfam" id="PF01937">
    <property type="entry name" value="ARMT1-like_dom"/>
    <property type="match status" value="1"/>
</dbReference>
<dbReference type="GO" id="GO:0046872">
    <property type="term" value="F:metal ion binding"/>
    <property type="evidence" value="ECO:0007669"/>
    <property type="project" value="UniProtKB-UniRule"/>
</dbReference>
<dbReference type="Gene3D" id="3.40.50.10880">
    <property type="entry name" value="Uncharacterised protein PF01937, DUF89, domain 3"/>
    <property type="match status" value="1"/>
</dbReference>
<comment type="catalytic activity">
    <reaction evidence="9 10">
        <text>beta-D-fructose 6-phosphate = dihydroxyacetone + D-glyceraldehyde 3-phosphate</text>
        <dbReference type="Rhea" id="RHEA:28002"/>
        <dbReference type="ChEBI" id="CHEBI:16016"/>
        <dbReference type="ChEBI" id="CHEBI:57634"/>
        <dbReference type="ChEBI" id="CHEBI:59776"/>
    </reaction>
</comment>
<accession>H2Y6F0</accession>
<evidence type="ECO:0000256" key="10">
    <source>
        <dbReference type="RuleBase" id="RU367030"/>
    </source>
</evidence>
<evidence type="ECO:0000256" key="5">
    <source>
        <dbReference type="ARBA" id="ARBA00022723"/>
    </source>
</evidence>
<evidence type="ECO:0000256" key="8">
    <source>
        <dbReference type="ARBA" id="ARBA00045980"/>
    </source>
</evidence>
<dbReference type="GO" id="GO:0030643">
    <property type="term" value="P:intracellular phosphate ion homeostasis"/>
    <property type="evidence" value="ECO:0007669"/>
    <property type="project" value="UniProtKB-ARBA"/>
</dbReference>
<dbReference type="EC" id="3.1.3.-" evidence="10"/>
<keyword evidence="6 10" id="KW-0378">Hydrolase</keyword>
<feature type="domain" description="Damage-control phosphatase ARMT1-like metal-binding" evidence="11">
    <location>
        <begin position="22"/>
        <end position="415"/>
    </location>
</feature>
<keyword evidence="10" id="KW-0808">Transferase</keyword>
<dbReference type="GO" id="GO:0016462">
    <property type="term" value="F:pyrophosphatase activity"/>
    <property type="evidence" value="ECO:0007669"/>
    <property type="project" value="UniProtKB-ARBA"/>
</dbReference>
<dbReference type="Ensembl" id="ENSCSAVT00000000908.1">
    <property type="protein sequence ID" value="ENSCSAVP00000000898.1"/>
    <property type="gene ID" value="ENSCSAVG00000000510.1"/>
</dbReference>
<comment type="function">
    <text evidence="8 10">Metal-dependent phosphatase that shows phosphatase activity against several substrates, including fructose-1-phosphate and fructose-6-phosphate. Its preference for fructose-1-phosphate, a strong glycating agent that causes DNA damage rather than a canonical yeast metabolite, suggests a damage-control function in hexose phosphate metabolism. Has also been shown to have O-methyltransferase activity that methylates glutamate residues of target proteins to form gamma-glutamyl methyl ester residues. Possibly methylates PCNA, suggesting it is involved in the DNA damage response.</text>
</comment>
<comment type="catalytic activity">
    <reaction evidence="2 10">
        <text>beta-D-fructose 1-phosphate + H2O = D-fructose + phosphate</text>
        <dbReference type="Rhea" id="RHEA:35603"/>
        <dbReference type="ChEBI" id="CHEBI:15377"/>
        <dbReference type="ChEBI" id="CHEBI:37721"/>
        <dbReference type="ChEBI" id="CHEBI:43474"/>
        <dbReference type="ChEBI" id="CHEBI:138881"/>
    </reaction>
</comment>
<evidence type="ECO:0000256" key="4">
    <source>
        <dbReference type="ARBA" id="ARBA00022596"/>
    </source>
</evidence>
<evidence type="ECO:0000256" key="7">
    <source>
        <dbReference type="ARBA" id="ARBA00023211"/>
    </source>
</evidence>
<dbReference type="GO" id="GO:0006974">
    <property type="term" value="P:DNA damage response"/>
    <property type="evidence" value="ECO:0007669"/>
    <property type="project" value="TreeGrafter"/>
</dbReference>
<dbReference type="Gene3D" id="1.20.930.60">
    <property type="match status" value="1"/>
</dbReference>
<dbReference type="InParanoid" id="H2Y6F0"/>
<dbReference type="InterPro" id="IPR002791">
    <property type="entry name" value="ARMT1-like_metal-bd"/>
</dbReference>
<dbReference type="GO" id="GO:0103026">
    <property type="term" value="F:fructose-1-phosphatase activity"/>
    <property type="evidence" value="ECO:0007669"/>
    <property type="project" value="RHEA"/>
</dbReference>
<dbReference type="SUPFAM" id="SSF111321">
    <property type="entry name" value="AF1104-like"/>
    <property type="match status" value="1"/>
</dbReference>
<dbReference type="GeneTree" id="ENSGT00530000064023"/>
<dbReference type="PANTHER" id="PTHR12260">
    <property type="entry name" value="DAMAGE-CONTROL PHOSPHATASE ARMT1"/>
    <property type="match status" value="1"/>
</dbReference>
<proteinExistence type="inferred from homology"/>
<keyword evidence="13" id="KW-1185">Reference proteome</keyword>
<dbReference type="InterPro" id="IPR036075">
    <property type="entry name" value="ARMT-1-like_metal-bd_sf"/>
</dbReference>
<reference evidence="12" key="3">
    <citation type="submission" date="2025-09" db="UniProtKB">
        <authorList>
            <consortium name="Ensembl"/>
        </authorList>
    </citation>
    <scope>IDENTIFICATION</scope>
</reference>
<organism evidence="12 13">
    <name type="scientific">Ciona savignyi</name>
    <name type="common">Pacific transparent sea squirt</name>
    <dbReference type="NCBI Taxonomy" id="51511"/>
    <lineage>
        <taxon>Eukaryota</taxon>
        <taxon>Metazoa</taxon>
        <taxon>Chordata</taxon>
        <taxon>Tunicata</taxon>
        <taxon>Ascidiacea</taxon>
        <taxon>Phlebobranchia</taxon>
        <taxon>Cionidae</taxon>
        <taxon>Ciona</taxon>
    </lineage>
</organism>
<keyword evidence="10" id="KW-0489">Methyltransferase</keyword>
<evidence type="ECO:0000256" key="9">
    <source>
        <dbReference type="ARBA" id="ARBA00048809"/>
    </source>
</evidence>
<evidence type="ECO:0000259" key="11">
    <source>
        <dbReference type="Pfam" id="PF01937"/>
    </source>
</evidence>
<dbReference type="HOGENOM" id="CLU_030117_2_1_1"/>
<evidence type="ECO:0000256" key="3">
    <source>
        <dbReference type="ARBA" id="ARBA00009519"/>
    </source>
</evidence>
<comment type="domain">
    <text evidence="10">Subfamily III proteins have a conserved RTxK motif about 40-50 residues from the C-terminus; the threonine may be replaced by serine or cysteine.</text>
</comment>
<dbReference type="GO" id="GO:0097023">
    <property type="term" value="F:fructose 6-phosphate aldolase activity"/>
    <property type="evidence" value="ECO:0007669"/>
    <property type="project" value="RHEA"/>
</dbReference>
<reference evidence="13" key="1">
    <citation type="submission" date="2003-08" db="EMBL/GenBank/DDBJ databases">
        <authorList>
            <person name="Birren B."/>
            <person name="Nusbaum C."/>
            <person name="Abebe A."/>
            <person name="Abouelleil A."/>
            <person name="Adekoya E."/>
            <person name="Ait-zahra M."/>
            <person name="Allen N."/>
            <person name="Allen T."/>
            <person name="An P."/>
            <person name="Anderson M."/>
            <person name="Anderson S."/>
            <person name="Arachchi H."/>
            <person name="Armbruster J."/>
            <person name="Bachantsang P."/>
            <person name="Baldwin J."/>
            <person name="Barry A."/>
            <person name="Bayul T."/>
            <person name="Blitshsteyn B."/>
            <person name="Bloom T."/>
            <person name="Blye J."/>
            <person name="Boguslavskiy L."/>
            <person name="Borowsky M."/>
            <person name="Boukhgalter B."/>
            <person name="Brunache A."/>
            <person name="Butler J."/>
            <person name="Calixte N."/>
            <person name="Calvo S."/>
            <person name="Camarata J."/>
            <person name="Campo K."/>
            <person name="Chang J."/>
            <person name="Cheshatsang Y."/>
            <person name="Citroen M."/>
            <person name="Collymore A."/>
            <person name="Considine T."/>
            <person name="Cook A."/>
            <person name="Cooke P."/>
            <person name="Corum B."/>
            <person name="Cuomo C."/>
            <person name="David R."/>
            <person name="Dawoe T."/>
            <person name="Degray S."/>
            <person name="Dodge S."/>
            <person name="Dooley K."/>
            <person name="Dorje P."/>
            <person name="Dorjee K."/>
            <person name="Dorris L."/>
            <person name="Duffey N."/>
            <person name="Dupes A."/>
            <person name="Elkins T."/>
            <person name="Engels R."/>
            <person name="Erickson J."/>
            <person name="Farina A."/>
            <person name="Faro S."/>
            <person name="Ferreira P."/>
            <person name="Fischer H."/>
            <person name="Fitzgerald M."/>
            <person name="Foley K."/>
            <person name="Gage D."/>
            <person name="Galagan J."/>
            <person name="Gearin G."/>
            <person name="Gnerre S."/>
            <person name="Gnirke A."/>
            <person name="Goyette A."/>
            <person name="Graham J."/>
            <person name="Grandbois E."/>
            <person name="Gyaltsen K."/>
            <person name="Hafez N."/>
            <person name="Hagopian D."/>
            <person name="Hagos B."/>
            <person name="Hall J."/>
            <person name="Hatcher B."/>
            <person name="Heller A."/>
            <person name="Higgins H."/>
            <person name="Honan T."/>
            <person name="Horn A."/>
            <person name="Houde N."/>
            <person name="Hughes L."/>
            <person name="Hulme W."/>
            <person name="Husby E."/>
            <person name="Iliev I."/>
            <person name="Jaffe D."/>
            <person name="Jones C."/>
            <person name="Kamal M."/>
            <person name="Kamat A."/>
            <person name="Kamvysselis M."/>
            <person name="Karlsson E."/>
            <person name="Kells C."/>
            <person name="Kieu A."/>
            <person name="Kisner P."/>
            <person name="Kodira C."/>
            <person name="Kulbokas E."/>
            <person name="Labutti K."/>
            <person name="Lama D."/>
            <person name="Landers T."/>
            <person name="Leger J."/>
            <person name="Levine S."/>
            <person name="Lewis D."/>
            <person name="Lewis T."/>
            <person name="Lindblad-toh K."/>
            <person name="Liu X."/>
            <person name="Lokyitsang T."/>
            <person name="Lokyitsang Y."/>
            <person name="Lucien O."/>
            <person name="Lui A."/>
            <person name="Ma L.J."/>
            <person name="Mabbitt R."/>
            <person name="Macdonald J."/>
            <person name="Maclean C."/>
            <person name="Major J."/>
            <person name="Manning J."/>
            <person name="Marabella R."/>
            <person name="Maru K."/>
            <person name="Matthews C."/>
            <person name="Mauceli E."/>
            <person name="Mccarthy M."/>
            <person name="Mcdonough S."/>
            <person name="Mcghee T."/>
            <person name="Meldrim J."/>
            <person name="Meneus L."/>
            <person name="Mesirov J."/>
            <person name="Mihalev A."/>
            <person name="Mihova T."/>
            <person name="Mikkelsen T."/>
            <person name="Mlenga V."/>
            <person name="Moru K."/>
            <person name="Mozes J."/>
            <person name="Mulrain L."/>
            <person name="Munson G."/>
            <person name="Naylor J."/>
            <person name="Newes C."/>
            <person name="Nguyen C."/>
            <person name="Nguyen N."/>
            <person name="Nguyen T."/>
            <person name="Nicol R."/>
            <person name="Nielsen C."/>
            <person name="Nizzari M."/>
            <person name="Norbu C."/>
            <person name="Norbu N."/>
            <person name="O'donnell P."/>
            <person name="Okoawo O."/>
            <person name="O'leary S."/>
            <person name="Omotosho B."/>
            <person name="O'neill K."/>
            <person name="Osman S."/>
            <person name="Parker S."/>
            <person name="Perrin D."/>
            <person name="Phunkhang P."/>
            <person name="Piqani B."/>
            <person name="Purcell S."/>
            <person name="Rachupka T."/>
            <person name="Ramasamy U."/>
            <person name="Rameau R."/>
            <person name="Ray V."/>
            <person name="Raymond C."/>
            <person name="Retta R."/>
            <person name="Richardson S."/>
            <person name="Rise C."/>
            <person name="Rodriguez J."/>
            <person name="Rogers J."/>
            <person name="Rogov P."/>
            <person name="Rutman M."/>
            <person name="Schupbach R."/>
            <person name="Seaman C."/>
            <person name="Settipalli S."/>
            <person name="Sharpe T."/>
            <person name="Sheridan J."/>
            <person name="Sherpa N."/>
            <person name="Shi J."/>
            <person name="Smirnov S."/>
            <person name="Smith C."/>
            <person name="Sougnez C."/>
            <person name="Spencer B."/>
            <person name="Stalker J."/>
            <person name="Stange-thomann N."/>
            <person name="Stavropoulos S."/>
            <person name="Stetson K."/>
            <person name="Stone C."/>
            <person name="Stone S."/>
            <person name="Stubbs M."/>
            <person name="Talamas J."/>
            <person name="Tchuinga P."/>
            <person name="Tenzing P."/>
            <person name="Tesfaye S."/>
            <person name="Theodore J."/>
            <person name="Thoulutsang Y."/>
            <person name="Topham K."/>
            <person name="Towey S."/>
            <person name="Tsamla T."/>
            <person name="Tsomo N."/>
            <person name="Vallee D."/>
            <person name="Vassiliev H."/>
            <person name="Venkataraman V."/>
            <person name="Vinson J."/>
            <person name="Vo A."/>
            <person name="Wade C."/>
            <person name="Wang S."/>
            <person name="Wangchuk T."/>
            <person name="Wangdi T."/>
            <person name="Whittaker C."/>
            <person name="Wilkinson J."/>
            <person name="Wu Y."/>
            <person name="Wyman D."/>
            <person name="Yadav S."/>
            <person name="Yang S."/>
            <person name="Yang X."/>
            <person name="Yeager S."/>
            <person name="Yee E."/>
            <person name="Young G."/>
            <person name="Zainoun J."/>
            <person name="Zembeck L."/>
            <person name="Zimmer A."/>
            <person name="Zody M."/>
            <person name="Lander E."/>
        </authorList>
    </citation>
    <scope>NUCLEOTIDE SEQUENCE [LARGE SCALE GENOMIC DNA]</scope>
</reference>
<dbReference type="OMA" id="IFARQKM"/>
<keyword evidence="4" id="KW-0533">Nickel</keyword>